<protein>
    <recommendedName>
        <fullName evidence="2">VWFA domain-containing protein</fullName>
    </recommendedName>
</protein>
<keyword evidence="4" id="KW-1185">Reference proteome</keyword>
<dbReference type="SUPFAM" id="SSF53300">
    <property type="entry name" value="vWA-like"/>
    <property type="match status" value="1"/>
</dbReference>
<dbReference type="Proteomes" id="UP000182517">
    <property type="component" value="Chromosome"/>
</dbReference>
<feature type="transmembrane region" description="Helical" evidence="1">
    <location>
        <begin position="345"/>
        <end position="364"/>
    </location>
</feature>
<dbReference type="InterPro" id="IPR002035">
    <property type="entry name" value="VWF_A"/>
</dbReference>
<keyword evidence="1" id="KW-1133">Transmembrane helix</keyword>
<dbReference type="STRING" id="1842532.A7E78_11440"/>
<evidence type="ECO:0000313" key="4">
    <source>
        <dbReference type="Proteomes" id="UP000182517"/>
    </source>
</evidence>
<dbReference type="Gene3D" id="3.40.50.410">
    <property type="entry name" value="von Willebrand factor, type A domain"/>
    <property type="match status" value="1"/>
</dbReference>
<evidence type="ECO:0000313" key="3">
    <source>
        <dbReference type="EMBL" id="APG28407.1"/>
    </source>
</evidence>
<dbReference type="EMBL" id="CP015519">
    <property type="protein sequence ID" value="APG28407.1"/>
    <property type="molecule type" value="Genomic_DNA"/>
</dbReference>
<reference evidence="3 4" key="1">
    <citation type="journal article" date="2017" name="Genome Announc.">
        <title>Complete Genome Sequences of Two Acetylene-Fermenting Pelobacter acetylenicus Strains.</title>
        <authorList>
            <person name="Sutton J.M."/>
            <person name="Baesman S.M."/>
            <person name="Fierst J.L."/>
            <person name="Poret-Peterson A.T."/>
            <person name="Oremland R.S."/>
            <person name="Dunlap D.S."/>
            <person name="Akob D.M."/>
        </authorList>
    </citation>
    <scope>NUCLEOTIDE SEQUENCE [LARGE SCALE GENOMIC DNA]</scope>
    <source>
        <strain evidence="3 4">SFB93</strain>
    </source>
</reference>
<organism evidence="3 4">
    <name type="scientific">Syntrophotalea acetylenivorans</name>
    <dbReference type="NCBI Taxonomy" id="1842532"/>
    <lineage>
        <taxon>Bacteria</taxon>
        <taxon>Pseudomonadati</taxon>
        <taxon>Thermodesulfobacteriota</taxon>
        <taxon>Desulfuromonadia</taxon>
        <taxon>Desulfuromonadales</taxon>
        <taxon>Syntrophotaleaceae</taxon>
        <taxon>Syntrophotalea</taxon>
    </lineage>
</organism>
<dbReference type="InterPro" id="IPR036465">
    <property type="entry name" value="vWFA_dom_sf"/>
</dbReference>
<dbReference type="OrthoDB" id="5386315at2"/>
<dbReference type="Pfam" id="PF13519">
    <property type="entry name" value="VWA_2"/>
    <property type="match status" value="1"/>
</dbReference>
<dbReference type="PROSITE" id="PS50234">
    <property type="entry name" value="VWFA"/>
    <property type="match status" value="1"/>
</dbReference>
<sequence>MPDLELEYPLALLALLLLPLIVWLRQRTRSRTPFPSVGVHLRGLQPTWWKRHYDNIIFSAVFISLILALVNPGYARRSVEEYIESKWIILTLDLSGSMRRQIDRFSRLTVGDIALDGLESFVDLRREGDYIGLVAFSSFARLLAPLTSDRALLKRKLDLVRSQNRSRIYRELGAGGGTNASEAVWLALSVFFSMLPEDRRLTTEEIAGLRQFLLGEPGTLLDIPLKLRRSGLGAGMAVILFTDGRIEPRLRAHVRRGQLPNLVNVITLMKALDMRFYIIAIGGQVDETVAKAMDPVADQPPVGKIFPLARGLDREQIQQVYREIDALEANRNLIRATIRPRWTRPWFITAALGLIFLGMGLRTLPGYRKP</sequence>
<feature type="transmembrane region" description="Helical" evidence="1">
    <location>
        <begin position="6"/>
        <end position="24"/>
    </location>
</feature>
<accession>A0A1L3GR58</accession>
<proteinExistence type="predicted"/>
<keyword evidence="1" id="KW-0812">Transmembrane</keyword>
<gene>
    <name evidence="3" type="ORF">A7E78_11440</name>
</gene>
<evidence type="ECO:0000259" key="2">
    <source>
        <dbReference type="PROSITE" id="PS50234"/>
    </source>
</evidence>
<dbReference type="RefSeq" id="WP_072284436.1">
    <property type="nucleotide sequence ID" value="NZ_CP015519.1"/>
</dbReference>
<feature type="transmembrane region" description="Helical" evidence="1">
    <location>
        <begin position="56"/>
        <end position="75"/>
    </location>
</feature>
<name>A0A1L3GR58_9BACT</name>
<dbReference type="KEGG" id="pef:A7E78_11440"/>
<evidence type="ECO:0000256" key="1">
    <source>
        <dbReference type="SAM" id="Phobius"/>
    </source>
</evidence>
<feature type="domain" description="VWFA" evidence="2">
    <location>
        <begin position="87"/>
        <end position="324"/>
    </location>
</feature>
<keyword evidence="1" id="KW-0472">Membrane</keyword>
<dbReference type="AlphaFoldDB" id="A0A1L3GR58"/>